<name>A0A517XSI8_9BACT</name>
<evidence type="ECO:0000256" key="1">
    <source>
        <dbReference type="SAM" id="Phobius"/>
    </source>
</evidence>
<proteinExistence type="predicted"/>
<keyword evidence="1" id="KW-1133">Transmembrane helix</keyword>
<dbReference type="Proteomes" id="UP000319576">
    <property type="component" value="Chromosome"/>
</dbReference>
<dbReference type="KEGG" id="uli:ETAA1_23940"/>
<dbReference type="EMBL" id="CP036273">
    <property type="protein sequence ID" value="QDU20442.1"/>
    <property type="molecule type" value="Genomic_DNA"/>
</dbReference>
<evidence type="ECO:0000313" key="3">
    <source>
        <dbReference type="Proteomes" id="UP000319576"/>
    </source>
</evidence>
<organism evidence="2 3">
    <name type="scientific">Urbifossiella limnaea</name>
    <dbReference type="NCBI Taxonomy" id="2528023"/>
    <lineage>
        <taxon>Bacteria</taxon>
        <taxon>Pseudomonadati</taxon>
        <taxon>Planctomycetota</taxon>
        <taxon>Planctomycetia</taxon>
        <taxon>Gemmatales</taxon>
        <taxon>Gemmataceae</taxon>
        <taxon>Urbifossiella</taxon>
    </lineage>
</organism>
<gene>
    <name evidence="2" type="ORF">ETAA1_23940</name>
</gene>
<protein>
    <submittedName>
        <fullName evidence="2">Uncharacterized protein</fullName>
    </submittedName>
</protein>
<feature type="transmembrane region" description="Helical" evidence="1">
    <location>
        <begin position="32"/>
        <end position="53"/>
    </location>
</feature>
<dbReference type="AlphaFoldDB" id="A0A517XSI8"/>
<sequence length="65" mass="6726">MTRYLTGLFADAPAGGYTYTGGDPAHTTGDPMIGWLIVAGVVAVVVFVAWVVARVGDLDSVSDKP</sequence>
<evidence type="ECO:0000313" key="2">
    <source>
        <dbReference type="EMBL" id="QDU20442.1"/>
    </source>
</evidence>
<keyword evidence="1" id="KW-0472">Membrane</keyword>
<keyword evidence="3" id="KW-1185">Reference proteome</keyword>
<reference evidence="2 3" key="1">
    <citation type="submission" date="2019-02" db="EMBL/GenBank/DDBJ databases">
        <title>Deep-cultivation of Planctomycetes and their phenomic and genomic characterization uncovers novel biology.</title>
        <authorList>
            <person name="Wiegand S."/>
            <person name="Jogler M."/>
            <person name="Boedeker C."/>
            <person name="Pinto D."/>
            <person name="Vollmers J."/>
            <person name="Rivas-Marin E."/>
            <person name="Kohn T."/>
            <person name="Peeters S.H."/>
            <person name="Heuer A."/>
            <person name="Rast P."/>
            <person name="Oberbeckmann S."/>
            <person name="Bunk B."/>
            <person name="Jeske O."/>
            <person name="Meyerdierks A."/>
            <person name="Storesund J.E."/>
            <person name="Kallscheuer N."/>
            <person name="Luecker S."/>
            <person name="Lage O.M."/>
            <person name="Pohl T."/>
            <person name="Merkel B.J."/>
            <person name="Hornburger P."/>
            <person name="Mueller R.-W."/>
            <person name="Bruemmer F."/>
            <person name="Labrenz M."/>
            <person name="Spormann A.M."/>
            <person name="Op den Camp H."/>
            <person name="Overmann J."/>
            <person name="Amann R."/>
            <person name="Jetten M.S.M."/>
            <person name="Mascher T."/>
            <person name="Medema M.H."/>
            <person name="Devos D.P."/>
            <person name="Kaster A.-K."/>
            <person name="Ovreas L."/>
            <person name="Rohde M."/>
            <person name="Galperin M.Y."/>
            <person name="Jogler C."/>
        </authorList>
    </citation>
    <scope>NUCLEOTIDE SEQUENCE [LARGE SCALE GENOMIC DNA]</scope>
    <source>
        <strain evidence="2 3">ETA_A1</strain>
    </source>
</reference>
<accession>A0A517XSI8</accession>
<dbReference type="RefSeq" id="WP_145237989.1">
    <property type="nucleotide sequence ID" value="NZ_CP036273.1"/>
</dbReference>
<keyword evidence="1" id="KW-0812">Transmembrane</keyword>